<proteinExistence type="predicted"/>
<dbReference type="EMBL" id="SRLE01000016">
    <property type="protein sequence ID" value="TGD71124.1"/>
    <property type="molecule type" value="Genomic_DNA"/>
</dbReference>
<evidence type="ECO:0008006" key="3">
    <source>
        <dbReference type="Google" id="ProtNLM"/>
    </source>
</evidence>
<protein>
    <recommendedName>
        <fullName evidence="3">Bacterial surface antigen (D15) domain-containing protein</fullName>
    </recommendedName>
</protein>
<organism evidence="1 2">
    <name type="scientific">Mangrovimicrobium sediminis</name>
    <dbReference type="NCBI Taxonomy" id="2562682"/>
    <lineage>
        <taxon>Bacteria</taxon>
        <taxon>Pseudomonadati</taxon>
        <taxon>Pseudomonadota</taxon>
        <taxon>Gammaproteobacteria</taxon>
        <taxon>Cellvibrionales</taxon>
        <taxon>Halieaceae</taxon>
        <taxon>Mangrovimicrobium</taxon>
    </lineage>
</organism>
<comment type="caution">
    <text evidence="1">The sequence shown here is derived from an EMBL/GenBank/DDBJ whole genome shotgun (WGS) entry which is preliminary data.</text>
</comment>
<accession>A0A4Z0LV52</accession>
<gene>
    <name evidence="1" type="ORF">E4634_19980</name>
</gene>
<evidence type="ECO:0000313" key="1">
    <source>
        <dbReference type="EMBL" id="TGD71124.1"/>
    </source>
</evidence>
<name>A0A4Z0LV52_9GAMM</name>
<sequence length="318" mass="34926">MFAPLVSSNPKLGTSGGALGAYIADLGRDAPPSMFGVMGTYSTTDSFVYGAFGRAFLGEDQHRIQMFAGGGKANNDYQDFLGSGLPVQTTDDFKGYYASYLYRVAPSWFLGGQAFINNYAMLGANDLANSIIDILDLGGFNSNALGLRAEYDSRDNTQSPASGRHLIFSQLAYREALGGNVSFDVYNLKWRNYFGHGEGSVFAQQFEARYTHDAPNSGYSTLRFRGYIPGELRAPNVISWEGEERYYLAERWRLAAFAGVGCLHDDLNDCTDSGNLYASGGVGVHFVLRPKEKMVVRLDYARGEGGSEAFYMKFGQEF</sequence>
<dbReference type="Gene3D" id="2.40.160.50">
    <property type="entry name" value="membrane protein fhac: a member of the omp85/tpsb transporter family"/>
    <property type="match status" value="1"/>
</dbReference>
<evidence type="ECO:0000313" key="2">
    <source>
        <dbReference type="Proteomes" id="UP000298050"/>
    </source>
</evidence>
<reference evidence="1 2" key="1">
    <citation type="submission" date="2019-04" db="EMBL/GenBank/DDBJ databases">
        <title>Taxonomy of novel Haliea sp. from mangrove soil of West Coast of India.</title>
        <authorList>
            <person name="Verma A."/>
            <person name="Kumar P."/>
            <person name="Krishnamurthi S."/>
        </authorList>
    </citation>
    <scope>NUCLEOTIDE SEQUENCE [LARGE SCALE GENOMIC DNA]</scope>
    <source>
        <strain evidence="1 2">SAOS-164</strain>
    </source>
</reference>
<dbReference type="OrthoDB" id="9771071at2"/>
<dbReference type="RefSeq" id="WP_135446447.1">
    <property type="nucleotide sequence ID" value="NZ_SRLE01000016.1"/>
</dbReference>
<dbReference type="AlphaFoldDB" id="A0A4Z0LV52"/>
<keyword evidence="2" id="KW-1185">Reference proteome</keyword>
<dbReference type="Proteomes" id="UP000298050">
    <property type="component" value="Unassembled WGS sequence"/>
</dbReference>